<proteinExistence type="predicted"/>
<dbReference type="Proteomes" id="UP001472866">
    <property type="component" value="Chromosome 14"/>
</dbReference>
<name>A0AAX4PK13_9CHLO</name>
<gene>
    <name evidence="3" type="ORF">HKI87_14g75820</name>
</gene>
<evidence type="ECO:0000313" key="3">
    <source>
        <dbReference type="EMBL" id="WZN66019.1"/>
    </source>
</evidence>
<dbReference type="PANTHER" id="PTHR13343:SF17">
    <property type="entry name" value="CELLULAR REPRESSOR OF E1A-STIMULATED GENES, ISOFORM A"/>
    <property type="match status" value="1"/>
</dbReference>
<evidence type="ECO:0000313" key="4">
    <source>
        <dbReference type="Proteomes" id="UP001472866"/>
    </source>
</evidence>
<dbReference type="Gene3D" id="2.30.110.10">
    <property type="entry name" value="Electron Transport, Fmn-binding Protein, Chain A"/>
    <property type="match status" value="1"/>
</dbReference>
<dbReference type="SUPFAM" id="SSF50475">
    <property type="entry name" value="FMN-binding split barrel"/>
    <property type="match status" value="1"/>
</dbReference>
<dbReference type="InterPro" id="IPR055343">
    <property type="entry name" value="CREG_beta-barrel"/>
</dbReference>
<dbReference type="Pfam" id="PF13883">
    <property type="entry name" value="CREG_beta-barrel"/>
    <property type="match status" value="1"/>
</dbReference>
<keyword evidence="4" id="KW-1185">Reference proteome</keyword>
<dbReference type="PANTHER" id="PTHR13343">
    <property type="entry name" value="CREG1 PROTEIN"/>
    <property type="match status" value="1"/>
</dbReference>
<dbReference type="AlphaFoldDB" id="A0AAX4PK13"/>
<organism evidence="3 4">
    <name type="scientific">Chloropicon roscoffensis</name>
    <dbReference type="NCBI Taxonomy" id="1461544"/>
    <lineage>
        <taxon>Eukaryota</taxon>
        <taxon>Viridiplantae</taxon>
        <taxon>Chlorophyta</taxon>
        <taxon>Chloropicophyceae</taxon>
        <taxon>Chloropicales</taxon>
        <taxon>Chloropicaceae</taxon>
        <taxon>Chloropicon</taxon>
    </lineage>
</organism>
<reference evidence="3 4" key="1">
    <citation type="submission" date="2024-03" db="EMBL/GenBank/DDBJ databases">
        <title>Complete genome sequence of the green alga Chloropicon roscoffensis RCC1871.</title>
        <authorList>
            <person name="Lemieux C."/>
            <person name="Pombert J.-F."/>
            <person name="Otis C."/>
            <person name="Turmel M."/>
        </authorList>
    </citation>
    <scope>NUCLEOTIDE SEQUENCE [LARGE SCALE GENOMIC DNA]</scope>
    <source>
        <strain evidence="3 4">RCC1871</strain>
    </source>
</reference>
<dbReference type="InterPro" id="IPR012349">
    <property type="entry name" value="Split_barrel_FMN-bd"/>
</dbReference>
<keyword evidence="1" id="KW-0732">Signal</keyword>
<dbReference type="GO" id="GO:0005737">
    <property type="term" value="C:cytoplasm"/>
    <property type="evidence" value="ECO:0007669"/>
    <property type="project" value="UniProtKB-ARBA"/>
</dbReference>
<feature type="domain" description="CREG-like beta-barrel" evidence="2">
    <location>
        <begin position="47"/>
        <end position="209"/>
    </location>
</feature>
<sequence>MVAITKARTIVLACALLVGILGTCPETAYAARKAFRHFQGAAPIPRPPYTDYASMARWLTHMNDWGVIATTSAQTGLPWTNSVDLSDGPVCNSTGRLFFYLTTMDETASDALKNPLVSFTVTEASVGPGGCGQTDAEDPTCAKLTVLGSLAPVPPSEASYAVDLLASRHPAIKSWPANHGFKPYELTIQSLNLLDFYGGMKHVQVDDYFSADLTC</sequence>
<feature type="signal peptide" evidence="1">
    <location>
        <begin position="1"/>
        <end position="30"/>
    </location>
</feature>
<evidence type="ECO:0000256" key="1">
    <source>
        <dbReference type="SAM" id="SignalP"/>
    </source>
</evidence>
<dbReference type="EMBL" id="CP151514">
    <property type="protein sequence ID" value="WZN66019.1"/>
    <property type="molecule type" value="Genomic_DNA"/>
</dbReference>
<evidence type="ECO:0000259" key="2">
    <source>
        <dbReference type="Pfam" id="PF13883"/>
    </source>
</evidence>
<accession>A0AAX4PK13</accession>
<protein>
    <submittedName>
        <fullName evidence="3">Pyridoxamine 5'-phosphate oxidase</fullName>
    </submittedName>
</protein>
<feature type="chain" id="PRO_5043590112" evidence="1">
    <location>
        <begin position="31"/>
        <end position="215"/>
    </location>
</feature>